<organism evidence="2 3">
    <name type="scientific">Aphis craccivora</name>
    <name type="common">Cowpea aphid</name>
    <dbReference type="NCBI Taxonomy" id="307492"/>
    <lineage>
        <taxon>Eukaryota</taxon>
        <taxon>Metazoa</taxon>
        <taxon>Ecdysozoa</taxon>
        <taxon>Arthropoda</taxon>
        <taxon>Hexapoda</taxon>
        <taxon>Insecta</taxon>
        <taxon>Pterygota</taxon>
        <taxon>Neoptera</taxon>
        <taxon>Paraneoptera</taxon>
        <taxon>Hemiptera</taxon>
        <taxon>Sternorrhyncha</taxon>
        <taxon>Aphidomorpha</taxon>
        <taxon>Aphidoidea</taxon>
        <taxon>Aphididae</taxon>
        <taxon>Aphidini</taxon>
        <taxon>Aphis</taxon>
        <taxon>Aphis</taxon>
    </lineage>
</organism>
<dbReference type="Proteomes" id="UP000478052">
    <property type="component" value="Unassembled WGS sequence"/>
</dbReference>
<comment type="caution">
    <text evidence="2">The sequence shown here is derived from an EMBL/GenBank/DDBJ whole genome shotgun (WGS) entry which is preliminary data.</text>
</comment>
<dbReference type="AlphaFoldDB" id="A0A6G0YXW7"/>
<name>A0A6G0YXW7_APHCR</name>
<dbReference type="GO" id="GO:0045505">
    <property type="term" value="F:dynein intermediate chain binding"/>
    <property type="evidence" value="ECO:0007669"/>
    <property type="project" value="InterPro"/>
</dbReference>
<sequence>MICYDFRLLTYRHTSIYSFSTTVLTSKLVVSDELSLIIENNTNVKDLDTEQIDQLLSLINLWMESLQKEINLIEDIKGGKIQYVSAINEYNFWEKRYNNFKAILEQLLTDKVVLKCINILEQIVNSQIVLYTLRIFNELKNEFQIMYDTTVRNTMYFMELIYDGIDSIINAPFTIVAENFIPLYNHLNLMWLTSSLFSRKKHMERLLESISNSVADRVSITLNIPEIFRYKTSKAVELVKRGLYILDQWEATYIKYKKDIEAISALYFRRWAWEFDEDILFHRLHFVRLIVRDLDKIMKIIELILMSPEVSHIFKNSSESQIFIKEYITRIFFELEINVYDSNREEIWIKIMDQFLHHFETNVFNKISQSMKVSNSAVNDVKVLQFFENMMIRHTLMKKLRPKYVIILEKFVVEINNYNTQFMSLKESPQLVFGVPPVVGKIILVQDLFLRAKKTARIVESTTKFPPTQKTKTLLVYRKFCKKILKYESNVVDTWLRDALKVEGRLVECALWTFCGNELVSTFDKELFFFIDTALHLHLLGHDLPIIIMNLIEKQHQLILNIKILDSLLEVFNEIVGRMDAPIALAMERHFSKVKLVMRPGFEKRYTYLSFQLPKLMKHCLRSLNVFNTIYKEIELFQTIISEKLELIENLKFFTIDPNGDVEDIFVLFDRFITQGDKNMSVITRSMNYIAKALNLIEKTCYDLEIDGHNHMRLLYEKYENALYDAFIAMVKNNCKAYKNILDGDRVAFVIYAQLIDDKFTLVPNINTIYATLTKAMNDMFNRLKSVPRWLRTTNVLCPFVNSMGTDESHLPYTYYTHVAKCEDVYDIKNECYRTIGILINRLKIAVLKFAGFGFMYEKRIKMIIDQFTETNPTLADYGEKLKYFSTLSTRVECELHIDYGCVRIDISEFIAVLRKRCDFWHSVYANQLILECDDIMTKFSQKLVTLEEQLNNHFRNCQGLDIVEKAITKIKKTVFRADSTFHEIHNRFHFMMRHKITVPSYQLNNFKDVQNNWQILCKDALSRNLCFENAKKGLITINNT</sequence>
<dbReference type="PANTHER" id="PTHR22878:SF68">
    <property type="entry name" value="DYNEIN HEAVY CHAIN 6, AXONEMAL-LIKE"/>
    <property type="match status" value="1"/>
</dbReference>
<dbReference type="InterPro" id="IPR013594">
    <property type="entry name" value="Dynein_heavy_tail"/>
</dbReference>
<dbReference type="GO" id="GO:0030286">
    <property type="term" value="C:dynein complex"/>
    <property type="evidence" value="ECO:0007669"/>
    <property type="project" value="InterPro"/>
</dbReference>
<gene>
    <name evidence="2" type="ORF">FWK35_00013127</name>
</gene>
<dbReference type="GO" id="GO:0007018">
    <property type="term" value="P:microtubule-based movement"/>
    <property type="evidence" value="ECO:0007669"/>
    <property type="project" value="InterPro"/>
</dbReference>
<evidence type="ECO:0000313" key="3">
    <source>
        <dbReference type="Proteomes" id="UP000478052"/>
    </source>
</evidence>
<evidence type="ECO:0000313" key="2">
    <source>
        <dbReference type="EMBL" id="KAF0763010.1"/>
    </source>
</evidence>
<dbReference type="EMBL" id="VUJU01001985">
    <property type="protein sequence ID" value="KAF0763010.1"/>
    <property type="molecule type" value="Genomic_DNA"/>
</dbReference>
<dbReference type="PANTHER" id="PTHR22878">
    <property type="entry name" value="DYNEIN HEAVY CHAIN 6, AXONEMAL-LIKE-RELATED"/>
    <property type="match status" value="1"/>
</dbReference>
<feature type="domain" description="Dynein heavy chain tail" evidence="1">
    <location>
        <begin position="53"/>
        <end position="604"/>
    </location>
</feature>
<keyword evidence="3" id="KW-1185">Reference proteome</keyword>
<dbReference type="OrthoDB" id="6583772at2759"/>
<accession>A0A6G0YXW7</accession>
<proteinExistence type="predicted"/>
<protein>
    <submittedName>
        <fullName evidence="2">Dynein heavy chain 10, axonemal-like</fullName>
    </submittedName>
</protein>
<reference evidence="2 3" key="1">
    <citation type="submission" date="2019-08" db="EMBL/GenBank/DDBJ databases">
        <title>Whole genome of Aphis craccivora.</title>
        <authorList>
            <person name="Voronova N.V."/>
            <person name="Shulinski R.S."/>
            <person name="Bandarenka Y.V."/>
            <person name="Zhorov D.G."/>
            <person name="Warner D."/>
        </authorList>
    </citation>
    <scope>NUCLEOTIDE SEQUENCE [LARGE SCALE GENOMIC DNA]</scope>
    <source>
        <strain evidence="2">180601</strain>
        <tissue evidence="2">Whole Body</tissue>
    </source>
</reference>
<dbReference type="GO" id="GO:0051959">
    <property type="term" value="F:dynein light intermediate chain binding"/>
    <property type="evidence" value="ECO:0007669"/>
    <property type="project" value="InterPro"/>
</dbReference>
<dbReference type="InterPro" id="IPR026983">
    <property type="entry name" value="DHC"/>
</dbReference>
<evidence type="ECO:0000259" key="1">
    <source>
        <dbReference type="Pfam" id="PF08385"/>
    </source>
</evidence>
<dbReference type="Pfam" id="PF08385">
    <property type="entry name" value="DHC_N1"/>
    <property type="match status" value="1"/>
</dbReference>